<dbReference type="PANTHER" id="PTHR30272">
    <property type="entry name" value="3-HYDROXYACYL-[ACYL-CARRIER-PROTEIN] DEHYDRATASE"/>
    <property type="match status" value="1"/>
</dbReference>
<dbReference type="PANTHER" id="PTHR30272:SF1">
    <property type="entry name" value="3-HYDROXYACYL-[ACYL-CARRIER-PROTEIN] DEHYDRATASE"/>
    <property type="match status" value="1"/>
</dbReference>
<dbReference type="Proteomes" id="UP000294881">
    <property type="component" value="Unassembled WGS sequence"/>
</dbReference>
<dbReference type="Gene3D" id="3.10.129.10">
    <property type="entry name" value="Hotdog Thioesterase"/>
    <property type="match status" value="1"/>
</dbReference>
<evidence type="ECO:0000313" key="2">
    <source>
        <dbReference type="EMBL" id="TCO14644.1"/>
    </source>
</evidence>
<keyword evidence="3" id="KW-1185">Reference proteome</keyword>
<dbReference type="CDD" id="cd01288">
    <property type="entry name" value="FabZ"/>
    <property type="match status" value="1"/>
</dbReference>
<dbReference type="SUPFAM" id="SSF54637">
    <property type="entry name" value="Thioesterase/thiol ester dehydrase-isomerase"/>
    <property type="match status" value="1"/>
</dbReference>
<protein>
    <submittedName>
        <fullName evidence="2">3-hydroxyacyl-[acyl-carrier-protein] dehydratase</fullName>
    </submittedName>
</protein>
<evidence type="ECO:0000256" key="1">
    <source>
        <dbReference type="ARBA" id="ARBA00023239"/>
    </source>
</evidence>
<dbReference type="InterPro" id="IPR013114">
    <property type="entry name" value="FabA_FabZ"/>
</dbReference>
<accession>A0A4R2GWH8</accession>
<name>A0A4R2GWH8_9HYPH</name>
<dbReference type="AlphaFoldDB" id="A0A4R2GWH8"/>
<keyword evidence="1" id="KW-0456">Lyase</keyword>
<sequence length="154" mass="16972">MHLEYFRMIDGVAALDMGDKRILTTATVPMESPVFEGHFPGYPLMPGVLLTETMAQASGFLLLALSDYDRMPFLAGVEKAKFRSFVGPGARLEIEARLEHLGSGYAVTKARIRSDDRTICDAELMFRLLPFPDGMSALMQERARDIGLAPSEAS</sequence>
<dbReference type="RefSeq" id="WP_132004161.1">
    <property type="nucleotide sequence ID" value="NZ_JBHUNN010000002.1"/>
</dbReference>
<proteinExistence type="predicted"/>
<gene>
    <name evidence="2" type="ORF">EV666_103152</name>
</gene>
<dbReference type="InterPro" id="IPR029069">
    <property type="entry name" value="HotDog_dom_sf"/>
</dbReference>
<evidence type="ECO:0000313" key="3">
    <source>
        <dbReference type="Proteomes" id="UP000294881"/>
    </source>
</evidence>
<dbReference type="EMBL" id="SLWL01000003">
    <property type="protein sequence ID" value="TCO14644.1"/>
    <property type="molecule type" value="Genomic_DNA"/>
</dbReference>
<organism evidence="2 3">
    <name type="scientific">Camelimonas lactis</name>
    <dbReference type="NCBI Taxonomy" id="659006"/>
    <lineage>
        <taxon>Bacteria</taxon>
        <taxon>Pseudomonadati</taxon>
        <taxon>Pseudomonadota</taxon>
        <taxon>Alphaproteobacteria</taxon>
        <taxon>Hyphomicrobiales</taxon>
        <taxon>Chelatococcaceae</taxon>
        <taxon>Camelimonas</taxon>
    </lineage>
</organism>
<comment type="caution">
    <text evidence="2">The sequence shown here is derived from an EMBL/GenBank/DDBJ whole genome shotgun (WGS) entry which is preliminary data.</text>
</comment>
<dbReference type="GO" id="GO:0016829">
    <property type="term" value="F:lyase activity"/>
    <property type="evidence" value="ECO:0007669"/>
    <property type="project" value="UniProtKB-KW"/>
</dbReference>
<dbReference type="OrthoDB" id="9812462at2"/>
<reference evidence="2 3" key="1">
    <citation type="submission" date="2019-03" db="EMBL/GenBank/DDBJ databases">
        <title>Genomic Encyclopedia of Type Strains, Phase IV (KMG-IV): sequencing the most valuable type-strain genomes for metagenomic binning, comparative biology and taxonomic classification.</title>
        <authorList>
            <person name="Goeker M."/>
        </authorList>
    </citation>
    <scope>NUCLEOTIDE SEQUENCE [LARGE SCALE GENOMIC DNA]</scope>
    <source>
        <strain evidence="2 3">DSM 22958</strain>
    </source>
</reference>
<dbReference type="Pfam" id="PF07977">
    <property type="entry name" value="FabA"/>
    <property type="match status" value="1"/>
</dbReference>